<feature type="transmembrane region" description="Helical" evidence="6">
    <location>
        <begin position="119"/>
        <end position="138"/>
    </location>
</feature>
<accession>A0A916TLM5</accession>
<dbReference type="GO" id="GO:0005886">
    <property type="term" value="C:plasma membrane"/>
    <property type="evidence" value="ECO:0007669"/>
    <property type="project" value="UniProtKB-SubCell"/>
</dbReference>
<evidence type="ECO:0000256" key="6">
    <source>
        <dbReference type="SAM" id="Phobius"/>
    </source>
</evidence>
<evidence type="ECO:0000256" key="3">
    <source>
        <dbReference type="ARBA" id="ARBA00022692"/>
    </source>
</evidence>
<comment type="caution">
    <text evidence="8">The sequence shown here is derived from an EMBL/GenBank/DDBJ whole genome shotgun (WGS) entry which is preliminary data.</text>
</comment>
<dbReference type="AlphaFoldDB" id="A0A916TLM5"/>
<feature type="transmembrane region" description="Helical" evidence="6">
    <location>
        <begin position="6"/>
        <end position="26"/>
    </location>
</feature>
<evidence type="ECO:0000256" key="4">
    <source>
        <dbReference type="ARBA" id="ARBA00022989"/>
    </source>
</evidence>
<evidence type="ECO:0000313" key="9">
    <source>
        <dbReference type="Proteomes" id="UP000605148"/>
    </source>
</evidence>
<dbReference type="GO" id="GO:0004190">
    <property type="term" value="F:aspartic-type endopeptidase activity"/>
    <property type="evidence" value="ECO:0007669"/>
    <property type="project" value="InterPro"/>
</dbReference>
<reference evidence="8" key="1">
    <citation type="journal article" date="2014" name="Int. J. Syst. Evol. Microbiol.">
        <title>Complete genome sequence of Corynebacterium casei LMG S-19264T (=DSM 44701T), isolated from a smear-ripened cheese.</title>
        <authorList>
            <consortium name="US DOE Joint Genome Institute (JGI-PGF)"/>
            <person name="Walter F."/>
            <person name="Albersmeier A."/>
            <person name="Kalinowski J."/>
            <person name="Ruckert C."/>
        </authorList>
    </citation>
    <scope>NUCLEOTIDE SEQUENCE</scope>
    <source>
        <strain evidence="8">CGMCC 1.12426</strain>
    </source>
</reference>
<keyword evidence="4 6" id="KW-1133">Transmembrane helix</keyword>
<dbReference type="Gene3D" id="1.20.120.1220">
    <property type="match status" value="1"/>
</dbReference>
<dbReference type="PANTHER" id="PTHR36506:SF1">
    <property type="entry name" value="PREFLAGELLIN PEPTIDASE"/>
    <property type="match status" value="1"/>
</dbReference>
<feature type="transmembrane region" description="Helical" evidence="6">
    <location>
        <begin position="73"/>
        <end position="98"/>
    </location>
</feature>
<dbReference type="EMBL" id="BMFA01000010">
    <property type="protein sequence ID" value="GGB57360.1"/>
    <property type="molecule type" value="Genomic_DNA"/>
</dbReference>
<reference evidence="8" key="2">
    <citation type="submission" date="2020-09" db="EMBL/GenBank/DDBJ databases">
        <authorList>
            <person name="Sun Q."/>
            <person name="Zhou Y."/>
        </authorList>
    </citation>
    <scope>NUCLEOTIDE SEQUENCE</scope>
    <source>
        <strain evidence="8">CGMCC 1.12426</strain>
    </source>
</reference>
<dbReference type="Proteomes" id="UP000605148">
    <property type="component" value="Unassembled WGS sequence"/>
</dbReference>
<dbReference type="InterPro" id="IPR000045">
    <property type="entry name" value="Prepilin_IV_endopep_pep"/>
</dbReference>
<gene>
    <name evidence="8" type="ORF">GCM10011316_31810</name>
</gene>
<dbReference type="PANTHER" id="PTHR36506">
    <property type="entry name" value="PREFLAGELLIN PEPTIDASE"/>
    <property type="match status" value="1"/>
</dbReference>
<comment type="subcellular location">
    <subcellularLocation>
        <location evidence="1">Cell membrane</location>
        <topology evidence="1">Multi-pass membrane protein</topology>
    </subcellularLocation>
</comment>
<keyword evidence="5 6" id="KW-0472">Membrane</keyword>
<keyword evidence="2" id="KW-1003">Cell membrane</keyword>
<protein>
    <recommendedName>
        <fullName evidence="7">Prepilin type IV endopeptidase peptidase domain-containing protein</fullName>
    </recommendedName>
</protein>
<name>A0A916TLM5_9HYPH</name>
<evidence type="ECO:0000313" key="8">
    <source>
        <dbReference type="EMBL" id="GGB57360.1"/>
    </source>
</evidence>
<dbReference type="Pfam" id="PF01478">
    <property type="entry name" value="Peptidase_A24"/>
    <property type="match status" value="1"/>
</dbReference>
<evidence type="ECO:0000256" key="2">
    <source>
        <dbReference type="ARBA" id="ARBA00022475"/>
    </source>
</evidence>
<evidence type="ECO:0000256" key="1">
    <source>
        <dbReference type="ARBA" id="ARBA00004651"/>
    </source>
</evidence>
<evidence type="ECO:0000259" key="7">
    <source>
        <dbReference type="Pfam" id="PF01478"/>
    </source>
</evidence>
<dbReference type="InterPro" id="IPR052218">
    <property type="entry name" value="Preflagellin_Peptidase"/>
</dbReference>
<sequence>MRIPNWLSIAIAALFFFYFALSSAPLSDLLGHALGGTVVFLVCFTLFALGWIGGGDAKLMSSMSLWFGWSPDLLSFLTWTALSGLALTVALLLFRALPVLPLGLGKASWIARLHDRKTGVPYGVAIAAGGLVVVYQNFPNLIAI</sequence>
<feature type="domain" description="Prepilin type IV endopeptidase peptidase" evidence="7">
    <location>
        <begin position="1"/>
        <end position="87"/>
    </location>
</feature>
<keyword evidence="3 6" id="KW-0812">Transmembrane</keyword>
<proteinExistence type="predicted"/>
<keyword evidence="9" id="KW-1185">Reference proteome</keyword>
<evidence type="ECO:0000256" key="5">
    <source>
        <dbReference type="ARBA" id="ARBA00023136"/>
    </source>
</evidence>
<feature type="transmembrane region" description="Helical" evidence="6">
    <location>
        <begin position="33"/>
        <end position="53"/>
    </location>
</feature>
<organism evidence="8 9">
    <name type="scientific">Roseibium aquae</name>
    <dbReference type="NCBI Taxonomy" id="1323746"/>
    <lineage>
        <taxon>Bacteria</taxon>
        <taxon>Pseudomonadati</taxon>
        <taxon>Pseudomonadota</taxon>
        <taxon>Alphaproteobacteria</taxon>
        <taxon>Hyphomicrobiales</taxon>
        <taxon>Stappiaceae</taxon>
        <taxon>Roseibium</taxon>
    </lineage>
</organism>